<dbReference type="EMBL" id="WKKX01000280">
    <property type="protein sequence ID" value="MSE08447.1"/>
    <property type="molecule type" value="Genomic_DNA"/>
</dbReference>
<comment type="caution">
    <text evidence="1">The sequence shown here is derived from an EMBL/GenBank/DDBJ whole genome shotgun (WGS) entry which is preliminary data.</text>
</comment>
<dbReference type="AlphaFoldDB" id="A0A7X2MF79"/>
<name>A0A7X2MF79_9LACO</name>
<dbReference type="InterPro" id="IPR014721">
    <property type="entry name" value="Ribsml_uS5_D2-typ_fold_subgr"/>
</dbReference>
<keyword evidence="1" id="KW-0418">Kinase</keyword>
<organism evidence="1 2">
    <name type="scientific">Ligilactobacillus salivarius</name>
    <dbReference type="NCBI Taxonomy" id="1624"/>
    <lineage>
        <taxon>Bacteria</taxon>
        <taxon>Bacillati</taxon>
        <taxon>Bacillota</taxon>
        <taxon>Bacilli</taxon>
        <taxon>Lactobacillales</taxon>
        <taxon>Lactobacillaceae</taxon>
        <taxon>Ligilactobacillus</taxon>
    </lineage>
</organism>
<accession>A0A7X2MF79</accession>
<evidence type="ECO:0000313" key="2">
    <source>
        <dbReference type="Proteomes" id="UP000467635"/>
    </source>
</evidence>
<dbReference type="Proteomes" id="UP000467635">
    <property type="component" value="Unassembled WGS sequence"/>
</dbReference>
<feature type="non-terminal residue" evidence="1">
    <location>
        <position position="29"/>
    </location>
</feature>
<gene>
    <name evidence="1" type="ORF">GKC33_06935</name>
</gene>
<sequence length="29" mass="2922">MSVKIIVPATSANIGPGFDSLGLAVTSYL</sequence>
<evidence type="ECO:0000313" key="1">
    <source>
        <dbReference type="EMBL" id="MSE08447.1"/>
    </source>
</evidence>
<reference evidence="1 2" key="1">
    <citation type="submission" date="2019-11" db="EMBL/GenBank/DDBJ databases">
        <title>Draft Genome Sequence of Plant Growth-Promoting Rhizosphere-Associated Bacteria.</title>
        <authorList>
            <person name="Vasilyev I.Y."/>
            <person name="Radchenko V."/>
            <person name="Ilnitskaya E.V."/>
        </authorList>
    </citation>
    <scope>NUCLEOTIDE SEQUENCE [LARGE SCALE GENOMIC DNA]</scope>
    <source>
        <strain evidence="1 2">VRA_01-1sq_f</strain>
    </source>
</reference>
<proteinExistence type="predicted"/>
<dbReference type="GO" id="GO:0016301">
    <property type="term" value="F:kinase activity"/>
    <property type="evidence" value="ECO:0007669"/>
    <property type="project" value="UniProtKB-KW"/>
</dbReference>
<protein>
    <submittedName>
        <fullName evidence="1">Homoserine kinase</fullName>
    </submittedName>
</protein>
<dbReference type="Gene3D" id="3.30.230.10">
    <property type="match status" value="1"/>
</dbReference>
<keyword evidence="1" id="KW-0808">Transferase</keyword>